<dbReference type="OrthoDB" id="1121389at2"/>
<dbReference type="InterPro" id="IPR006156">
    <property type="entry name" value="Dihydroneopterin_aldolase"/>
</dbReference>
<comment type="similarity">
    <text evidence="1">Belongs to the DHNA family.</text>
</comment>
<dbReference type="InterPro" id="IPR006157">
    <property type="entry name" value="FolB_dom"/>
</dbReference>
<reference evidence="8 9" key="1">
    <citation type="journal article" date="2015" name="Microbes Environ.">
        <title>Distribution and evolution of nitrogen fixation genes in the phylum bacteroidetes.</title>
        <authorList>
            <person name="Inoue J."/>
            <person name="Oshima K."/>
            <person name="Suda W."/>
            <person name="Sakamoto M."/>
            <person name="Iino T."/>
            <person name="Noda S."/>
            <person name="Hongoh Y."/>
            <person name="Hattori M."/>
            <person name="Ohkuma M."/>
        </authorList>
    </citation>
    <scope>NUCLEOTIDE SEQUENCE [LARGE SCALE GENOMIC DNA]</scope>
    <source>
        <strain evidence="8">JCM 15548</strain>
    </source>
</reference>
<dbReference type="GO" id="GO:0005829">
    <property type="term" value="C:cytosol"/>
    <property type="evidence" value="ECO:0007669"/>
    <property type="project" value="TreeGrafter"/>
</dbReference>
<evidence type="ECO:0000259" key="7">
    <source>
        <dbReference type="SMART" id="SM00905"/>
    </source>
</evidence>
<dbReference type="Pfam" id="PF02152">
    <property type="entry name" value="FolB"/>
    <property type="match status" value="1"/>
</dbReference>
<dbReference type="EMBL" id="BAZW01000020">
    <property type="protein sequence ID" value="GAO30275.1"/>
    <property type="molecule type" value="Genomic_DNA"/>
</dbReference>
<evidence type="ECO:0000256" key="4">
    <source>
        <dbReference type="ARBA" id="ARBA00044039"/>
    </source>
</evidence>
<keyword evidence="9" id="KW-1185">Reference proteome</keyword>
<evidence type="ECO:0000256" key="3">
    <source>
        <dbReference type="ARBA" id="ARBA00043806"/>
    </source>
</evidence>
<evidence type="ECO:0000256" key="2">
    <source>
        <dbReference type="ARBA" id="ARBA00023235"/>
    </source>
</evidence>
<dbReference type="Proteomes" id="UP000032900">
    <property type="component" value="Unassembled WGS sequence"/>
</dbReference>
<dbReference type="GO" id="GO:0006760">
    <property type="term" value="P:folic acid-containing compound metabolic process"/>
    <property type="evidence" value="ECO:0007669"/>
    <property type="project" value="InterPro"/>
</dbReference>
<protein>
    <recommendedName>
        <fullName evidence="5">Dihydroneopterin triphosphate 2'-epimerase</fullName>
        <ecNumber evidence="4">5.1.99.7</ecNumber>
    </recommendedName>
    <alternativeName>
        <fullName evidence="6">D-erythro-7,8-dihydroneopterin triphosphate epimerase</fullName>
    </alternativeName>
</protein>
<dbReference type="PANTHER" id="PTHR42844">
    <property type="entry name" value="DIHYDRONEOPTERIN ALDOLASE 1-RELATED"/>
    <property type="match status" value="1"/>
</dbReference>
<dbReference type="RefSeq" id="WP_062125087.1">
    <property type="nucleotide sequence ID" value="NZ_BAZW01000020.1"/>
</dbReference>
<keyword evidence="2" id="KW-0413">Isomerase</keyword>
<evidence type="ECO:0000313" key="9">
    <source>
        <dbReference type="Proteomes" id="UP000032900"/>
    </source>
</evidence>
<evidence type="ECO:0000256" key="6">
    <source>
        <dbReference type="ARBA" id="ARBA00044306"/>
    </source>
</evidence>
<name>A0A0E9LZH5_9BACT</name>
<comment type="catalytic activity">
    <reaction evidence="3">
        <text>7,8-dihydroneopterin 3'-triphosphate = 7,8-dihydromonapterin 3'-triphosphate</text>
        <dbReference type="Rhea" id="RHEA:28346"/>
        <dbReference type="ChEBI" id="CHEBI:58462"/>
        <dbReference type="ChEBI" id="CHEBI:61186"/>
        <dbReference type="EC" id="5.1.99.7"/>
    </reaction>
</comment>
<dbReference type="GO" id="GO:0004150">
    <property type="term" value="F:dihydroneopterin aldolase activity"/>
    <property type="evidence" value="ECO:0007669"/>
    <property type="project" value="InterPro"/>
</dbReference>
<comment type="caution">
    <text evidence="8">The sequence shown here is derived from an EMBL/GenBank/DDBJ whole genome shotgun (WGS) entry which is preliminary data.</text>
</comment>
<accession>A0A0E9LZH5</accession>
<evidence type="ECO:0000256" key="1">
    <source>
        <dbReference type="ARBA" id="ARBA00005708"/>
    </source>
</evidence>
<dbReference type="SMART" id="SM00905">
    <property type="entry name" value="FolB"/>
    <property type="match status" value="1"/>
</dbReference>
<sequence length="120" mass="13610">MAVIKIKDLLLRTVVGFNPHELGKKQDLLLNIAVTYELQGEESSDEPEQALDYRQLCKEIIAHVENAQYNLLEHVAKEVVDLILTNVRVQQVAVEVDKPHALRFAESVSFSMTGKRVRDV</sequence>
<dbReference type="GO" id="GO:0008719">
    <property type="term" value="F:dihydroneopterin triphosphate 2'-epimerase activity"/>
    <property type="evidence" value="ECO:0007669"/>
    <property type="project" value="UniProtKB-EC"/>
</dbReference>
<evidence type="ECO:0000313" key="8">
    <source>
        <dbReference type="EMBL" id="GAO30275.1"/>
    </source>
</evidence>
<dbReference type="Gene3D" id="3.30.1130.10">
    <property type="match status" value="1"/>
</dbReference>
<evidence type="ECO:0000256" key="5">
    <source>
        <dbReference type="ARBA" id="ARBA00044197"/>
    </source>
</evidence>
<dbReference type="NCBIfam" id="TIGR00526">
    <property type="entry name" value="folB_dom"/>
    <property type="match status" value="1"/>
</dbReference>
<dbReference type="PANTHER" id="PTHR42844:SF10">
    <property type="entry name" value="DIHYDRONEOPTERIN TRIPHOSPHATE 2'-EPIMERASE"/>
    <property type="match status" value="1"/>
</dbReference>
<organism evidence="8 9">
    <name type="scientific">Geofilum rubicundum JCM 15548</name>
    <dbReference type="NCBI Taxonomy" id="1236989"/>
    <lineage>
        <taxon>Bacteria</taxon>
        <taxon>Pseudomonadati</taxon>
        <taxon>Bacteroidota</taxon>
        <taxon>Bacteroidia</taxon>
        <taxon>Marinilabiliales</taxon>
        <taxon>Marinilabiliaceae</taxon>
        <taxon>Geofilum</taxon>
    </lineage>
</organism>
<feature type="domain" description="Dihydroneopterin aldolase/epimerase" evidence="7">
    <location>
        <begin position="4"/>
        <end position="114"/>
    </location>
</feature>
<gene>
    <name evidence="8" type="ORF">JCM15548_12535</name>
</gene>
<proteinExistence type="inferred from homology"/>
<dbReference type="InterPro" id="IPR043133">
    <property type="entry name" value="GTP-CH-I_C/QueF"/>
</dbReference>
<dbReference type="AlphaFoldDB" id="A0A0E9LZH5"/>
<dbReference type="EC" id="5.1.99.7" evidence="4"/>
<dbReference type="STRING" id="1236989.JCM15548_12535"/>
<dbReference type="SUPFAM" id="SSF55620">
    <property type="entry name" value="Tetrahydrobiopterin biosynthesis enzymes-like"/>
    <property type="match status" value="1"/>
</dbReference>